<dbReference type="RefSeq" id="WP_153353732.1">
    <property type="nucleotide sequence ID" value="NZ_JAYKOO010000002.1"/>
</dbReference>
<sequence>MRLFCLSLAAAGLIAGAANAAPCNANFKVSGVPMLSAMSYRTFEVFPKAKAPAMLQKLAQAVSAEGFDGVRIDKGLSSINAFQETTGSGRIQTLRVVARQQGANVRVDAIFDIQAGQLTDKKIVNEGLCNIINGAR</sequence>
<accession>A0A6A8ABQ5</accession>
<feature type="chain" id="PRO_5025413693" evidence="1">
    <location>
        <begin position="21"/>
        <end position="136"/>
    </location>
</feature>
<protein>
    <submittedName>
        <fullName evidence="2">Uncharacterized protein</fullName>
    </submittedName>
</protein>
<evidence type="ECO:0000256" key="1">
    <source>
        <dbReference type="SAM" id="SignalP"/>
    </source>
</evidence>
<keyword evidence="3" id="KW-1185">Reference proteome</keyword>
<evidence type="ECO:0000313" key="3">
    <source>
        <dbReference type="Proteomes" id="UP000435138"/>
    </source>
</evidence>
<organism evidence="2 3">
    <name type="scientific">Endobacterium cereale</name>
    <dbReference type="NCBI Taxonomy" id="2663029"/>
    <lineage>
        <taxon>Bacteria</taxon>
        <taxon>Pseudomonadati</taxon>
        <taxon>Pseudomonadota</taxon>
        <taxon>Alphaproteobacteria</taxon>
        <taxon>Hyphomicrobiales</taxon>
        <taxon>Rhizobiaceae</taxon>
        <taxon>Endobacterium</taxon>
    </lineage>
</organism>
<gene>
    <name evidence="2" type="ORF">GAO09_09235</name>
</gene>
<comment type="caution">
    <text evidence="2">The sequence shown here is derived from an EMBL/GenBank/DDBJ whole genome shotgun (WGS) entry which is preliminary data.</text>
</comment>
<evidence type="ECO:0000313" key="2">
    <source>
        <dbReference type="EMBL" id="MQY46231.1"/>
    </source>
</evidence>
<dbReference type="Proteomes" id="UP000435138">
    <property type="component" value="Unassembled WGS sequence"/>
</dbReference>
<dbReference type="EMBL" id="WIXI01000040">
    <property type="protein sequence ID" value="MQY46231.1"/>
    <property type="molecule type" value="Genomic_DNA"/>
</dbReference>
<feature type="signal peptide" evidence="1">
    <location>
        <begin position="1"/>
        <end position="20"/>
    </location>
</feature>
<reference evidence="2 3" key="1">
    <citation type="submission" date="2019-11" db="EMBL/GenBank/DDBJ databases">
        <title>Genome analysis of Rhizobacterium cereale a novel genus and species isolated from maize roots in North Spain.</title>
        <authorList>
            <person name="Menendez E."/>
            <person name="Flores-Felix J.D."/>
            <person name="Ramirez-Bahena M.-H."/>
            <person name="Igual J.M."/>
            <person name="Garcia-Fraile P."/>
            <person name="Peix A."/>
            <person name="Velazquez E."/>
        </authorList>
    </citation>
    <scope>NUCLEOTIDE SEQUENCE [LARGE SCALE GENOMIC DNA]</scope>
    <source>
        <strain evidence="2 3">RZME27</strain>
    </source>
</reference>
<dbReference type="AlphaFoldDB" id="A0A6A8ABQ5"/>
<keyword evidence="1" id="KW-0732">Signal</keyword>
<name>A0A6A8ABQ5_9HYPH</name>
<proteinExistence type="predicted"/>